<name>A0A318FJH1_KLEOX</name>
<dbReference type="AlphaFoldDB" id="A0A318FJH1"/>
<sequence>MFSEEKVAQMAAYLLSKDSGRMAYLKLIKLLYLSDRQSLGVYGESISGDRFVAMKHGPVLSQTYDLVKNGGEEESGWNHWIRGTENYEVALKPMAVSVEDLDELSEADIEILDSIMAEFGHMSKYQIRDFTHDHCAEWQDPGCTSVAIPPSATFAALGKPHATALALQDRLFEREQLDRALAVYKFR</sequence>
<accession>A0A318FJH1</accession>
<dbReference type="InterPro" id="IPR025272">
    <property type="entry name" value="SocA_Panacea"/>
</dbReference>
<organism evidence="2 3">
    <name type="scientific">Klebsiella oxytoca</name>
    <dbReference type="NCBI Taxonomy" id="571"/>
    <lineage>
        <taxon>Bacteria</taxon>
        <taxon>Pseudomonadati</taxon>
        <taxon>Pseudomonadota</taxon>
        <taxon>Gammaproteobacteria</taxon>
        <taxon>Enterobacterales</taxon>
        <taxon>Enterobacteriaceae</taxon>
        <taxon>Klebsiella/Raoultella group</taxon>
        <taxon>Klebsiella</taxon>
    </lineage>
</organism>
<evidence type="ECO:0000313" key="2">
    <source>
        <dbReference type="EMBL" id="PXW42179.1"/>
    </source>
</evidence>
<evidence type="ECO:0000313" key="3">
    <source>
        <dbReference type="Proteomes" id="UP000247485"/>
    </source>
</evidence>
<evidence type="ECO:0000259" key="1">
    <source>
        <dbReference type="Pfam" id="PF13274"/>
    </source>
</evidence>
<dbReference type="Proteomes" id="UP000247485">
    <property type="component" value="Unassembled WGS sequence"/>
</dbReference>
<reference evidence="2 3" key="1">
    <citation type="submission" date="2018-05" db="EMBL/GenBank/DDBJ databases">
        <title>Freshwater and sediment microbial communities from various areas in North America, analyzing microbe dynamics in response to fracking.</title>
        <authorList>
            <person name="Lamendella R."/>
        </authorList>
    </citation>
    <scope>NUCLEOTIDE SEQUENCE [LARGE SCALE GENOMIC DNA]</scope>
    <source>
        <strain evidence="2 3">67</strain>
    </source>
</reference>
<proteinExistence type="predicted"/>
<comment type="caution">
    <text evidence="2">The sequence shown here is derived from an EMBL/GenBank/DDBJ whole genome shotgun (WGS) entry which is preliminary data.</text>
</comment>
<protein>
    <submittedName>
        <fullName evidence="2">Uncharacterized protein DUF4065</fullName>
    </submittedName>
</protein>
<feature type="domain" description="Antitoxin SocA-like Panacea" evidence="1">
    <location>
        <begin position="27"/>
        <end position="139"/>
    </location>
</feature>
<dbReference type="RefSeq" id="WP_110275716.1">
    <property type="nucleotide sequence ID" value="NZ_QJJG01000014.1"/>
</dbReference>
<gene>
    <name evidence="2" type="ORF">DET57_114171</name>
</gene>
<dbReference type="Pfam" id="PF13274">
    <property type="entry name" value="SocA_Panacea"/>
    <property type="match status" value="1"/>
</dbReference>
<dbReference type="EMBL" id="QJJG01000014">
    <property type="protein sequence ID" value="PXW42179.1"/>
    <property type="molecule type" value="Genomic_DNA"/>
</dbReference>